<proteinExistence type="predicted"/>
<feature type="region of interest" description="Disordered" evidence="1">
    <location>
        <begin position="146"/>
        <end position="169"/>
    </location>
</feature>
<evidence type="ECO:0000256" key="1">
    <source>
        <dbReference type="SAM" id="MobiDB-lite"/>
    </source>
</evidence>
<evidence type="ECO:0000313" key="2">
    <source>
        <dbReference type="EMBL" id="KRX94984.1"/>
    </source>
</evidence>
<dbReference type="EMBL" id="JYDU01000063">
    <property type="protein sequence ID" value="KRX94984.1"/>
    <property type="molecule type" value="Genomic_DNA"/>
</dbReference>
<comment type="caution">
    <text evidence="2">The sequence shown here is derived from an EMBL/GenBank/DDBJ whole genome shotgun (WGS) entry which is preliminary data.</text>
</comment>
<sequence>MCWIMMIQVWKCRSNELLGPGGTVIPEPADQQCGIFEAALRHGVSNKTWRTLLCEGSLEDTGPSKRHKSSINQESSWLKLDAVQVPSCDRSESTASWHNCVANMSAESSPSADQQMRSILATVKNLVSTTPDGEFTFESRLKMSTTERISSKKKKMQAQNTTEHESAVNLDHPDKYIRDLFQGNERRTIARTLTKKKGMEIFMRKPRVCYWERQER</sequence>
<dbReference type="Proteomes" id="UP000054815">
    <property type="component" value="Unassembled WGS sequence"/>
</dbReference>
<name>A0A0V0Y3W0_TRIPS</name>
<dbReference type="AlphaFoldDB" id="A0A0V0Y3W0"/>
<organism evidence="2 3">
    <name type="scientific">Trichinella pseudospiralis</name>
    <name type="common">Parasitic roundworm</name>
    <dbReference type="NCBI Taxonomy" id="6337"/>
    <lineage>
        <taxon>Eukaryota</taxon>
        <taxon>Metazoa</taxon>
        <taxon>Ecdysozoa</taxon>
        <taxon>Nematoda</taxon>
        <taxon>Enoplea</taxon>
        <taxon>Dorylaimia</taxon>
        <taxon>Trichinellida</taxon>
        <taxon>Trichinellidae</taxon>
        <taxon>Trichinella</taxon>
    </lineage>
</organism>
<gene>
    <name evidence="2" type="ORF">T4E_1870</name>
</gene>
<evidence type="ECO:0000313" key="3">
    <source>
        <dbReference type="Proteomes" id="UP000054815"/>
    </source>
</evidence>
<protein>
    <submittedName>
        <fullName evidence="2">Uncharacterized protein</fullName>
    </submittedName>
</protein>
<accession>A0A0V0Y3W0</accession>
<reference evidence="2 3" key="1">
    <citation type="submission" date="2015-01" db="EMBL/GenBank/DDBJ databases">
        <title>Evolution of Trichinella species and genotypes.</title>
        <authorList>
            <person name="Korhonen P.K."/>
            <person name="Edoardo P."/>
            <person name="Giuseppe L.R."/>
            <person name="Gasser R.B."/>
        </authorList>
    </citation>
    <scope>NUCLEOTIDE SEQUENCE [LARGE SCALE GENOMIC DNA]</scope>
    <source>
        <strain evidence="2">ISS141</strain>
    </source>
</reference>